<comment type="caution">
    <text evidence="1">The sequence shown here is derived from an EMBL/GenBank/DDBJ whole genome shotgun (WGS) entry which is preliminary data.</text>
</comment>
<proteinExistence type="predicted"/>
<protein>
    <recommendedName>
        <fullName evidence="3">Lipopolysaccharide biosynthesis protein</fullName>
    </recommendedName>
</protein>
<evidence type="ECO:0008006" key="3">
    <source>
        <dbReference type="Google" id="ProtNLM"/>
    </source>
</evidence>
<dbReference type="RefSeq" id="WP_041123740.1">
    <property type="nucleotide sequence ID" value="NZ_JXRQ01000029.1"/>
</dbReference>
<reference evidence="1 2" key="1">
    <citation type="submission" date="2015-01" db="EMBL/GenBank/DDBJ databases">
        <title>Genome sequence of Jeotgalibacillus alimentarius.</title>
        <authorList>
            <person name="Goh K.M."/>
            <person name="Chan K.-G."/>
            <person name="Yaakop A.S."/>
            <person name="Ee R."/>
            <person name="Gan H.M."/>
            <person name="Chan C.S."/>
        </authorList>
    </citation>
    <scope>NUCLEOTIDE SEQUENCE [LARGE SCALE GENOMIC DNA]</scope>
    <source>
        <strain evidence="1 2">YKJ-13</strain>
    </source>
</reference>
<evidence type="ECO:0000313" key="2">
    <source>
        <dbReference type="Proteomes" id="UP000031950"/>
    </source>
</evidence>
<organism evidence="1 2">
    <name type="scientific">Jeotgalibacillus alimentarius</name>
    <dbReference type="NCBI Taxonomy" id="135826"/>
    <lineage>
        <taxon>Bacteria</taxon>
        <taxon>Bacillati</taxon>
        <taxon>Bacillota</taxon>
        <taxon>Bacilli</taxon>
        <taxon>Bacillales</taxon>
        <taxon>Caryophanaceae</taxon>
        <taxon>Jeotgalibacillus</taxon>
    </lineage>
</organism>
<dbReference type="EMBL" id="JXRQ01000029">
    <property type="protein sequence ID" value="KIL43555.1"/>
    <property type="molecule type" value="Genomic_DNA"/>
</dbReference>
<evidence type="ECO:0000313" key="1">
    <source>
        <dbReference type="EMBL" id="KIL43555.1"/>
    </source>
</evidence>
<name>A0A0C2QZT1_9BACL</name>
<dbReference type="AlphaFoldDB" id="A0A0C2QZT1"/>
<dbReference type="STRING" id="135826.KP77_32610"/>
<dbReference type="OrthoDB" id="3251881at2"/>
<gene>
    <name evidence="1" type="ORF">KP77_32610</name>
</gene>
<sequence length="345" mass="41412">MNALYRGKKILMISASFFGYEKEIRQKLESFGCEVDYFDERPENDFLTKSLIRVNRKLLAPKNNAYYNNIIEKTKHRNYDFIFVIKGEVISNVHIERLRQAHKQAKFILYLWDALNYSPNSKVIKNSFDAVYTFDKSDAEQYGDMQFRPLFFIDEYRKSAETKVIQDIDVLFIGTVHTDRFSVLKRIERQLKEKNLNFYFYHYYPSKKLYYLKRLGDRDIRKYGKAELKYDKLSKEEITQLFNRSRVIADIERPKQNGLTMRTIEVFGAHKKLITTNESIKNYDLYNAENMSIIDRHAPVIDPLFIYQEYVKPPEEVYEKYSLDDWLHEIFFGKKHSIHSMMRVK</sequence>
<accession>A0A0C2QZT1</accession>
<dbReference type="Proteomes" id="UP000031950">
    <property type="component" value="Unassembled WGS sequence"/>
</dbReference>
<keyword evidence="2" id="KW-1185">Reference proteome</keyword>
<dbReference type="PATRIC" id="fig|135826.4.peg.3239"/>